<accession>A0AAV4MN82</accession>
<dbReference type="EMBL" id="BPLR01002445">
    <property type="protein sequence ID" value="GIX73810.1"/>
    <property type="molecule type" value="Genomic_DNA"/>
</dbReference>
<evidence type="ECO:0000313" key="2">
    <source>
        <dbReference type="Proteomes" id="UP001054945"/>
    </source>
</evidence>
<dbReference type="AlphaFoldDB" id="A0AAV4MN82"/>
<proteinExistence type="predicted"/>
<gene>
    <name evidence="1" type="ORF">CEXT_288321</name>
</gene>
<organism evidence="1 2">
    <name type="scientific">Caerostris extrusa</name>
    <name type="common">Bark spider</name>
    <name type="synonym">Caerostris bankana</name>
    <dbReference type="NCBI Taxonomy" id="172846"/>
    <lineage>
        <taxon>Eukaryota</taxon>
        <taxon>Metazoa</taxon>
        <taxon>Ecdysozoa</taxon>
        <taxon>Arthropoda</taxon>
        <taxon>Chelicerata</taxon>
        <taxon>Arachnida</taxon>
        <taxon>Araneae</taxon>
        <taxon>Araneomorphae</taxon>
        <taxon>Entelegynae</taxon>
        <taxon>Araneoidea</taxon>
        <taxon>Araneidae</taxon>
        <taxon>Caerostris</taxon>
    </lineage>
</organism>
<protein>
    <submittedName>
        <fullName evidence="1">Uncharacterized protein</fullName>
    </submittedName>
</protein>
<dbReference type="Proteomes" id="UP001054945">
    <property type="component" value="Unassembled WGS sequence"/>
</dbReference>
<reference evidence="1 2" key="1">
    <citation type="submission" date="2021-06" db="EMBL/GenBank/DDBJ databases">
        <title>Caerostris extrusa draft genome.</title>
        <authorList>
            <person name="Kono N."/>
            <person name="Arakawa K."/>
        </authorList>
    </citation>
    <scope>NUCLEOTIDE SEQUENCE [LARGE SCALE GENOMIC DNA]</scope>
</reference>
<name>A0AAV4MN82_CAEEX</name>
<sequence length="119" mass="13320">MSGTTQCHSPLSTICPYLYLHSLFSPYFAVKTTDLIVFVTGHYNSFLRAFWVVFETLCSCRKPTLHCSTCIDLLPAQVPLSTIGSHDAGHTDCFTKSKWTNTYPSTPDHIIVTFLEALL</sequence>
<evidence type="ECO:0000313" key="1">
    <source>
        <dbReference type="EMBL" id="GIX73810.1"/>
    </source>
</evidence>
<keyword evidence="2" id="KW-1185">Reference proteome</keyword>
<comment type="caution">
    <text evidence="1">The sequence shown here is derived from an EMBL/GenBank/DDBJ whole genome shotgun (WGS) entry which is preliminary data.</text>
</comment>